<reference evidence="1 2" key="1">
    <citation type="journal article" date="2019" name="Sci. Rep.">
        <title>Orb-weaving spider Araneus ventricosus genome elucidates the spidroin gene catalogue.</title>
        <authorList>
            <person name="Kono N."/>
            <person name="Nakamura H."/>
            <person name="Ohtoshi R."/>
            <person name="Moran D.A.P."/>
            <person name="Shinohara A."/>
            <person name="Yoshida Y."/>
            <person name="Fujiwara M."/>
            <person name="Mori M."/>
            <person name="Tomita M."/>
            <person name="Arakawa K."/>
        </authorList>
    </citation>
    <scope>NUCLEOTIDE SEQUENCE [LARGE SCALE GENOMIC DNA]</scope>
</reference>
<dbReference type="OrthoDB" id="25402at2759"/>
<gene>
    <name evidence="1" type="ORF">AVEN_81513_1</name>
</gene>
<protein>
    <submittedName>
        <fullName evidence="1">Uncharacterized protein</fullName>
    </submittedName>
</protein>
<sequence length="93" mass="10093">MFGSDVPIVLASMQEKGESLIEQDRGCRPGDPISPIPDDECVFCVPFCVGSCIIVREQNPSNQEPWSGPAAPSDFHFSPALMPGLSGRHFRTC</sequence>
<dbReference type="EMBL" id="BGPR01021062">
    <property type="protein sequence ID" value="GBN86011.1"/>
    <property type="molecule type" value="Genomic_DNA"/>
</dbReference>
<proteinExistence type="predicted"/>
<accession>A0A4Y2SDL1</accession>
<organism evidence="1 2">
    <name type="scientific">Araneus ventricosus</name>
    <name type="common">Orbweaver spider</name>
    <name type="synonym">Epeira ventricosa</name>
    <dbReference type="NCBI Taxonomy" id="182803"/>
    <lineage>
        <taxon>Eukaryota</taxon>
        <taxon>Metazoa</taxon>
        <taxon>Ecdysozoa</taxon>
        <taxon>Arthropoda</taxon>
        <taxon>Chelicerata</taxon>
        <taxon>Arachnida</taxon>
        <taxon>Araneae</taxon>
        <taxon>Araneomorphae</taxon>
        <taxon>Entelegynae</taxon>
        <taxon>Araneoidea</taxon>
        <taxon>Araneidae</taxon>
        <taxon>Araneus</taxon>
    </lineage>
</organism>
<dbReference type="AlphaFoldDB" id="A0A4Y2SDL1"/>
<evidence type="ECO:0000313" key="2">
    <source>
        <dbReference type="Proteomes" id="UP000499080"/>
    </source>
</evidence>
<dbReference type="Proteomes" id="UP000499080">
    <property type="component" value="Unassembled WGS sequence"/>
</dbReference>
<evidence type="ECO:0000313" key="1">
    <source>
        <dbReference type="EMBL" id="GBN86011.1"/>
    </source>
</evidence>
<comment type="caution">
    <text evidence="1">The sequence shown here is derived from an EMBL/GenBank/DDBJ whole genome shotgun (WGS) entry which is preliminary data.</text>
</comment>
<name>A0A4Y2SDL1_ARAVE</name>
<keyword evidence="2" id="KW-1185">Reference proteome</keyword>